<organism evidence="2">
    <name type="scientific">Pinus banksiana virus 1</name>
    <dbReference type="NCBI Taxonomy" id="2977980"/>
    <lineage>
        <taxon>Viruses</taxon>
        <taxon>Riboviria</taxon>
        <taxon>Orthornavirae</taxon>
        <taxon>Negarnaviricota</taxon>
        <taxon>Haploviricotina</taxon>
        <taxon>Monjiviricetes</taxon>
        <taxon>Mononegavirales</taxon>
        <taxon>Rhabdoviridae</taxon>
        <taxon>Betarhabdovirinae</taxon>
        <taxon>Alphagymnorhavirus</taxon>
        <taxon>Alphagymnorhavirus pinibanksiae</taxon>
    </lineage>
</organism>
<evidence type="ECO:0000256" key="1">
    <source>
        <dbReference type="SAM" id="MobiDB-lite"/>
    </source>
</evidence>
<protein>
    <submittedName>
        <fullName evidence="2">Protein 3</fullName>
    </submittedName>
</protein>
<reference evidence="2" key="1">
    <citation type="journal article" date="2022" name="bioRxiv">
        <title>Unlocking the hidden genetic diversity of varicosaviruses, the neglected plant rhabdoviruses.</title>
        <authorList>
            <person name="Bejerman N."/>
            <person name="Dietzgen R.G."/>
            <person name="Debat H."/>
        </authorList>
    </citation>
    <scope>NUCLEOTIDE SEQUENCE</scope>
</reference>
<accession>A0A9N6YJD0</accession>
<feature type="compositionally biased region" description="Polar residues" evidence="1">
    <location>
        <begin position="12"/>
        <end position="21"/>
    </location>
</feature>
<sequence>MGSKSFRFNPEFSGSSLTGTKQGEWVDQSGSSINGSFAGTEVGADKIVPWYDSAIPIECPEYKREWTHSWKIRVDKTVKRIDLNELPLVKKFISALKGSREFQDAEIHVLWVSHVPQNITQETMDVKLEFTKSTDPSRKIMSMCEFPGYLYTHMIFYPGHSIELHKSPIPWALVLDTTRIPVANNYDIGDMYIRLCGNETQVSHMEEERPAVMIAMAPLTQRISGLTFTLPRRPSSKMIEGYVKRGINSRKKIAKIVKLMEAGIDVEAAALIGRLDLILEKVPDEALNNHGDPANAKLIAMKTQEATKCKKKAGFGI</sequence>
<name>A0A9N6YJD0_9RHAB</name>
<proteinExistence type="predicted"/>
<dbReference type="EMBL" id="BK061793">
    <property type="protein sequence ID" value="DAZ90779.1"/>
    <property type="molecule type" value="Viral_cRNA"/>
</dbReference>
<feature type="region of interest" description="Disordered" evidence="1">
    <location>
        <begin position="1"/>
        <end position="25"/>
    </location>
</feature>
<evidence type="ECO:0000313" key="2">
    <source>
        <dbReference type="EMBL" id="DAZ90779.1"/>
    </source>
</evidence>